<proteinExistence type="predicted"/>
<dbReference type="Proteomes" id="UP000256514">
    <property type="component" value="Unassembled WGS sequence"/>
</dbReference>
<accession>A0A3D8IRF9</accession>
<organism evidence="2 3">
    <name type="scientific">Helicobacter equorum</name>
    <dbReference type="NCBI Taxonomy" id="361872"/>
    <lineage>
        <taxon>Bacteria</taxon>
        <taxon>Pseudomonadati</taxon>
        <taxon>Campylobacterota</taxon>
        <taxon>Epsilonproteobacteria</taxon>
        <taxon>Campylobacterales</taxon>
        <taxon>Helicobacteraceae</taxon>
        <taxon>Helicobacter</taxon>
    </lineage>
</organism>
<dbReference type="OrthoDB" id="9804312at2"/>
<dbReference type="CDD" id="cd02440">
    <property type="entry name" value="AdoMet_MTases"/>
    <property type="match status" value="1"/>
</dbReference>
<dbReference type="AlphaFoldDB" id="A0A3D8IRF9"/>
<dbReference type="SUPFAM" id="SSF53335">
    <property type="entry name" value="S-adenosyl-L-methionine-dependent methyltransferases"/>
    <property type="match status" value="1"/>
</dbReference>
<reference evidence="2 3" key="1">
    <citation type="submission" date="2018-04" db="EMBL/GenBank/DDBJ databases">
        <title>Novel Campyloabacter and Helicobacter Species and Strains.</title>
        <authorList>
            <person name="Mannion A.J."/>
            <person name="Shen Z."/>
            <person name="Fox J.G."/>
        </authorList>
    </citation>
    <scope>NUCLEOTIDE SEQUENCE [LARGE SCALE GENOMIC DNA]</scope>
    <source>
        <strain evidence="2 3">MIT 12-6600</strain>
    </source>
</reference>
<keyword evidence="3" id="KW-1185">Reference proteome</keyword>
<sequence>MEGGGAESSENTACQQPHQADISLPFENESFEIITMLAVIEHLSNPIAMLREIERLLVPNGILLLTAPSHAAKPVLEFLSYKLHIIDEREIRDHKRYYNKRDFIEFLAQVPKLKLIQHNYFQCGMNNFLKAQKC</sequence>
<dbReference type="RefSeq" id="WP_115570914.1">
    <property type="nucleotide sequence ID" value="NZ_NXLT01000003.1"/>
</dbReference>
<name>A0A3D8IRF9_9HELI</name>
<evidence type="ECO:0000313" key="2">
    <source>
        <dbReference type="EMBL" id="RDU67181.1"/>
    </source>
</evidence>
<dbReference type="InterPro" id="IPR029063">
    <property type="entry name" value="SAM-dependent_MTases_sf"/>
</dbReference>
<comment type="caution">
    <text evidence="2">The sequence shown here is derived from an EMBL/GenBank/DDBJ whole genome shotgun (WGS) entry which is preliminary data.</text>
</comment>
<dbReference type="Gene3D" id="3.40.50.150">
    <property type="entry name" value="Vaccinia Virus protein VP39"/>
    <property type="match status" value="1"/>
</dbReference>
<dbReference type="InterPro" id="IPR013216">
    <property type="entry name" value="Methyltransf_11"/>
</dbReference>
<protein>
    <recommendedName>
        <fullName evidence="1">Methyltransferase type 11 domain-containing protein</fullName>
    </recommendedName>
</protein>
<dbReference type="EMBL" id="NXLT01000003">
    <property type="protein sequence ID" value="RDU67181.1"/>
    <property type="molecule type" value="Genomic_DNA"/>
</dbReference>
<gene>
    <name evidence="2" type="ORF">CQA54_04070</name>
</gene>
<dbReference type="Pfam" id="PF08241">
    <property type="entry name" value="Methyltransf_11"/>
    <property type="match status" value="1"/>
</dbReference>
<evidence type="ECO:0000259" key="1">
    <source>
        <dbReference type="Pfam" id="PF08241"/>
    </source>
</evidence>
<evidence type="ECO:0000313" key="3">
    <source>
        <dbReference type="Proteomes" id="UP000256514"/>
    </source>
</evidence>
<dbReference type="GO" id="GO:0008757">
    <property type="term" value="F:S-adenosylmethionine-dependent methyltransferase activity"/>
    <property type="evidence" value="ECO:0007669"/>
    <property type="project" value="InterPro"/>
</dbReference>
<feature type="domain" description="Methyltransferase type 11" evidence="1">
    <location>
        <begin position="17"/>
        <end position="64"/>
    </location>
</feature>